<dbReference type="SUPFAM" id="SSF101447">
    <property type="entry name" value="Formin homology 2 domain (FH2 domain)"/>
    <property type="match status" value="2"/>
</dbReference>
<dbReference type="OrthoDB" id="1668162at2759"/>
<feature type="coiled-coil region" evidence="1">
    <location>
        <begin position="631"/>
        <end position="658"/>
    </location>
</feature>
<dbReference type="SMART" id="SM01140">
    <property type="entry name" value="Drf_GBD"/>
    <property type="match status" value="1"/>
</dbReference>
<reference evidence="5 6" key="2">
    <citation type="submission" date="2016-08" db="EMBL/GenBank/DDBJ databases">
        <title>Pervasive Adenine N6-methylation of Active Genes in Fungi.</title>
        <authorList>
            <consortium name="DOE Joint Genome Institute"/>
            <person name="Mondo S.J."/>
            <person name="Dannebaum R.O."/>
            <person name="Kuo R.C."/>
            <person name="Labutti K."/>
            <person name="Haridas S."/>
            <person name="Kuo A."/>
            <person name="Salamov A."/>
            <person name="Ahrendt S.R."/>
            <person name="Lipzen A."/>
            <person name="Sullivan W."/>
            <person name="Andreopoulos W.B."/>
            <person name="Clum A."/>
            <person name="Lindquist E."/>
            <person name="Daum C."/>
            <person name="Ramamoorthy G.K."/>
            <person name="Gryganskyi A."/>
            <person name="Culley D."/>
            <person name="Magnuson J.K."/>
            <person name="James T.Y."/>
            <person name="O'Malley M.A."/>
            <person name="Stajich J.E."/>
            <person name="Spatafora J.W."/>
            <person name="Visel A."/>
            <person name="Grigoriev I.V."/>
        </authorList>
    </citation>
    <scope>NUCLEOTIDE SEQUENCE [LARGE SCALE GENOMIC DNA]</scope>
    <source>
        <strain evidence="5 6">S4</strain>
    </source>
</reference>
<dbReference type="InterPro" id="IPR051425">
    <property type="entry name" value="Formin_Homology"/>
</dbReference>
<dbReference type="Pfam" id="PF06371">
    <property type="entry name" value="Drf_GBD"/>
    <property type="match status" value="1"/>
</dbReference>
<dbReference type="Gene3D" id="1.25.10.10">
    <property type="entry name" value="Leucine-rich Repeat Variant"/>
    <property type="match status" value="1"/>
</dbReference>
<feature type="region of interest" description="Disordered" evidence="2">
    <location>
        <begin position="2290"/>
        <end position="2316"/>
    </location>
</feature>
<dbReference type="PROSITE" id="PS51232">
    <property type="entry name" value="GBD_FH3"/>
    <property type="match status" value="1"/>
</dbReference>
<feature type="domain" description="FH2" evidence="4">
    <location>
        <begin position="1814"/>
        <end position="2289"/>
    </location>
</feature>
<evidence type="ECO:0000259" key="3">
    <source>
        <dbReference type="PROSITE" id="PS51232"/>
    </source>
</evidence>
<dbReference type="Gene3D" id="1.20.58.2220">
    <property type="entry name" value="Formin, FH2 domain"/>
    <property type="match status" value="2"/>
</dbReference>
<evidence type="ECO:0000256" key="2">
    <source>
        <dbReference type="SAM" id="MobiDB-lite"/>
    </source>
</evidence>
<evidence type="ECO:0000313" key="6">
    <source>
        <dbReference type="Proteomes" id="UP000193944"/>
    </source>
</evidence>
<feature type="compositionally biased region" description="Basic and acidic residues" evidence="2">
    <location>
        <begin position="1717"/>
        <end position="1729"/>
    </location>
</feature>
<keyword evidence="6" id="KW-1185">Reference proteome</keyword>
<feature type="coiled-coil region" evidence="1">
    <location>
        <begin position="489"/>
        <end position="544"/>
    </location>
</feature>
<feature type="compositionally biased region" description="Basic and acidic residues" evidence="2">
    <location>
        <begin position="79"/>
        <end position="95"/>
    </location>
</feature>
<dbReference type="InterPro" id="IPR014768">
    <property type="entry name" value="GBD/FH3_dom"/>
</dbReference>
<dbReference type="Pfam" id="PF02181">
    <property type="entry name" value="FH2"/>
    <property type="match status" value="2"/>
</dbReference>
<protein>
    <recommendedName>
        <fullName evidence="7">FH2-domain-containing protein</fullName>
    </recommendedName>
</protein>
<dbReference type="GO" id="GO:0031267">
    <property type="term" value="F:small GTPase binding"/>
    <property type="evidence" value="ECO:0007669"/>
    <property type="project" value="InterPro"/>
</dbReference>
<dbReference type="STRING" id="1754192.A0A1Y1XF27"/>
<name>A0A1Y1XF27_9FUNG</name>
<reference evidence="5 6" key="1">
    <citation type="submission" date="2016-08" db="EMBL/GenBank/DDBJ databases">
        <title>A Parts List for Fungal Cellulosomes Revealed by Comparative Genomics.</title>
        <authorList>
            <consortium name="DOE Joint Genome Institute"/>
            <person name="Haitjema C.H."/>
            <person name="Gilmore S.P."/>
            <person name="Henske J.K."/>
            <person name="Solomon K.V."/>
            <person name="De Groot R."/>
            <person name="Kuo A."/>
            <person name="Mondo S.J."/>
            <person name="Salamov A.A."/>
            <person name="Labutti K."/>
            <person name="Zhao Z."/>
            <person name="Chiniquy J."/>
            <person name="Barry K."/>
            <person name="Brewer H.M."/>
            <person name="Purvine S.O."/>
            <person name="Wright A.T."/>
            <person name="Boxma B."/>
            <person name="Van Alen T."/>
            <person name="Hackstein J.H."/>
            <person name="Baker S.E."/>
            <person name="Grigoriev I.V."/>
            <person name="O'Malley M.A."/>
        </authorList>
    </citation>
    <scope>NUCLEOTIDE SEQUENCE [LARGE SCALE GENOMIC DNA]</scope>
    <source>
        <strain evidence="5 6">S4</strain>
    </source>
</reference>
<dbReference type="GO" id="GO:0030036">
    <property type="term" value="P:actin cytoskeleton organization"/>
    <property type="evidence" value="ECO:0007669"/>
    <property type="project" value="InterPro"/>
</dbReference>
<dbReference type="Gene3D" id="1.10.238.150">
    <property type="entry name" value="Formin, FH3 diaphanous domain"/>
    <property type="match status" value="1"/>
</dbReference>
<evidence type="ECO:0000256" key="1">
    <source>
        <dbReference type="SAM" id="Coils"/>
    </source>
</evidence>
<evidence type="ECO:0000259" key="4">
    <source>
        <dbReference type="PROSITE" id="PS51444"/>
    </source>
</evidence>
<dbReference type="InterPro" id="IPR011989">
    <property type="entry name" value="ARM-like"/>
</dbReference>
<gene>
    <name evidence="5" type="ORF">BCR32DRAFT_291638</name>
</gene>
<dbReference type="PANTHER" id="PTHR45725:SF1">
    <property type="entry name" value="DISHEVELLED ASSOCIATED ACTIVATOR OF MORPHOGENESIS, ISOFORM D"/>
    <property type="match status" value="1"/>
</dbReference>
<dbReference type="SMART" id="SM01139">
    <property type="entry name" value="Drf_FH3"/>
    <property type="match status" value="1"/>
</dbReference>
<dbReference type="Proteomes" id="UP000193944">
    <property type="component" value="Unassembled WGS sequence"/>
</dbReference>
<sequence>MGNQESKSDLDENEFNEMYNNYKNDRVETYEYEGIKRKPVILRKSSTISQISVIKIEKANDHGGLPDFLENDRDIDINTHKENEPIENKPNKNESNENGYTHSNINALLETFMDEINLPPNKRESVRNLSDEDKLLMIKSQKRTTNNNSHEDDVIKIIEKIKDSPTLESIKNLSVLLRTKPIKWITEFVNNDGLNILLNNLNIIQSSKSSYGANVEIEEIYIKCLKSLMNNKIGLLSIMNSKDSLPIISMSLYSSSLKTQAQVLEILSAVCFIEGGHQRVLNTITEFSVINNEVFRFEVIFRCLESTLRTTNDHATYMNKKELQLACFSFINAIICGIPDDDIVFRMHLRYEFLSLGIERVINAIGDFDDERFSNIKRQILIFKDLAERDEKETYSKLTDSSFNIENPDEVYAVLKTGLDSTSCWPYFVDILKHLLIIPGNRDLKVKYWLIISKLINQVIVQEDGINPDPDNDLIEINMKQLIADIGISERAHEAIEELKKAREAYKKRETYYENMINSLTKENNEFKDQNNQYINILSELELNNIIESDENNNLRINENTVDDIKYLNDMKSKNFDYRNINNIDNIIENYKYSPILNELEKKGIIQKDMNQDYFIVEDNNNNNDDDDENKLQAKNSIDNILEQLEQYKKTKDDDKDISKEMVKNKVGEMVEEILSYLLQINIIKKNEKTNTFDILDSDKLNEVFIVLEKLNIVNKDNNGIYKFSLSPESLVSQFNLSGSRMLNFNDNIVSNKFITKLLVHNPLTKSFDIDKICHDLLNIFIKNNTLNETNLVNINVSIIYKCLIHVLNDMDLILNENNQYYLKIGNHKSYLINEIKIKEGIINIIKSCQLLESTIENNTTTTTTTLSQENLYYVPNYIYIKNQVINTLNNCIFSENEDIKPSTEFDVDEVQQIILKFLDRKKVIYTEDNILKINNKNNTIDKKEFIDKLFQYFITKKIISKNSHGNYMTFKQNIDSHPISFENLSQKLMKILYNFNYLNKLNESSNYNNHEDDNEDEIYLANITNISMHSIQKNIIFDTMVKFLTENNIIQFDNDNNKFKVLWKENEEIKKKDNNYDNNKNQDMILPLEDIYNNLISFLKSKRIITNEKDIGKDQSFLWNINYNTIENISKSDINLQLKTILMNNNIFIEKNDQLMTNNYYVDNRIITTNEINSVFKVLEKNKILRLDPDHPNTIQITNIYQNKNDLSAIIQIILNKLIKDNYLEGYTILYDNVIISMDRNILLKNHVIDQLMKKGIVEMDKNKNYNIHYSQNNNISMEMESEKSLYSATLGWNEEKNEDNLDEKTLKSLMANGIINFDNFTNKLISLLETNSIINNSISNTKGDYLKTIKGIIINRKETFNAIEEFLHNHNIVIKQKEGENDNINDYKNYIYSKMLYSKPISQNLFKEKFLKALLVSGMSIENENGECQLNISPSNSRIEVDVYSLINDLLEIFTTEKIIDIDVNKETTFILEDHQKTIKKSLIYPIVEQFINNGNVIALENMDNVIIGNALIDIMSEINIITSMDDNNFVLNLSTIYDFNFNIVIWIKELFRFIEQLVGHTEKDNILNLSIDIIFDKNNLNKNNIKLLKGKKYKIPCQDVNKIYPINIVYDQFIHDFINHNLLDYDPDKNYTLGLRRKYINIHSIFDSLLEKLANEKVIGFTNNVYYIKMDETNININTIKKNVFNLLSNEIDNKLKTFMTTIDSHKDEIKKPRENLKSISTKEDADISLPTKENVSLSSPPPPPPSLPIINGMAPPPPPLPIMNGMALPPPLPIMNGAIPPPPLPPMMGGGIPPPPPMLGGIPVLVPPGYPNRNTPGIRLKSLNWTKLDNRKIDGTIWKEINEEDILDTSWKSKVEEIFSDKPMVKKNKVNNNNNNADSNKKQKITFLNSRRSQNIDIALKGIKLSSEAIKKAMLECDINVLSRDALTELKKIIPLEDEVKMIKSYEANKDKFANAEKFLSDCIAIDDYSDRLDSLYTKSSYDELYDDASSLITSVKNASYEVKNSDKVKQLLSIILCLGNYLNTGQRGGAYGFKLNTLTMLIFTKSTVNNDRNYSLMHFLVDFVETKYPDLLNLSKDMPSVTDAGKVNMKDINAIMKDINRKLIGVEKTLEKTKENYKKKLKEIFLKDFDAYYEYIKDELKENENIPHNEELVHKKNVTDLTNLLKDEKKLKKEIEEYVIDVNKEKFVNETVKRFNDKFIPIMQSFIEESKIRYEKLKNFLKEANDDFANLCKIFGEDPESAEPSEVFTLFNDFWDQFQTAKKENAYYNEFKRREKERERRLLEKKEKEKEMQIASQSPVHNKNNSTSTDKDQIIDNLIDSIRSGSAFASGQKKSKANSKPKRDIITEEDSEITSSEFDINKIDRQGIKLNTNNIQNQYEFKQLQNNLNNLSKHDNNVISNVNDSSNNSNDKNFII</sequence>
<dbReference type="SUPFAM" id="SSF48371">
    <property type="entry name" value="ARM repeat"/>
    <property type="match status" value="1"/>
</dbReference>
<feature type="region of interest" description="Disordered" evidence="2">
    <location>
        <begin position="1717"/>
        <end position="1748"/>
    </location>
</feature>
<dbReference type="GO" id="GO:0003779">
    <property type="term" value="F:actin binding"/>
    <property type="evidence" value="ECO:0007669"/>
    <property type="project" value="InterPro"/>
</dbReference>
<dbReference type="InterPro" id="IPR042201">
    <property type="entry name" value="FH2_Formin_sf"/>
</dbReference>
<dbReference type="InterPro" id="IPR010472">
    <property type="entry name" value="FH3_dom"/>
</dbReference>
<dbReference type="InterPro" id="IPR010473">
    <property type="entry name" value="GTPase-bd"/>
</dbReference>
<evidence type="ECO:0008006" key="7">
    <source>
        <dbReference type="Google" id="ProtNLM"/>
    </source>
</evidence>
<feature type="region of interest" description="Disordered" evidence="2">
    <location>
        <begin position="79"/>
        <end position="101"/>
    </location>
</feature>
<comment type="caution">
    <text evidence="5">The sequence shown here is derived from an EMBL/GenBank/DDBJ whole genome shotgun (WGS) entry which is preliminary data.</text>
</comment>
<accession>A0A1Y1XF27</accession>
<dbReference type="InterPro" id="IPR016024">
    <property type="entry name" value="ARM-type_fold"/>
</dbReference>
<evidence type="ECO:0000313" key="5">
    <source>
        <dbReference type="EMBL" id="ORX83964.1"/>
    </source>
</evidence>
<proteinExistence type="predicted"/>
<keyword evidence="1" id="KW-0175">Coiled coil</keyword>
<organism evidence="5 6">
    <name type="scientific">Anaeromyces robustus</name>
    <dbReference type="NCBI Taxonomy" id="1754192"/>
    <lineage>
        <taxon>Eukaryota</taxon>
        <taxon>Fungi</taxon>
        <taxon>Fungi incertae sedis</taxon>
        <taxon>Chytridiomycota</taxon>
        <taxon>Chytridiomycota incertae sedis</taxon>
        <taxon>Neocallimastigomycetes</taxon>
        <taxon>Neocallimastigales</taxon>
        <taxon>Neocallimastigaceae</taxon>
        <taxon>Anaeromyces</taxon>
    </lineage>
</organism>
<feature type="coiled-coil region" evidence="1">
    <location>
        <begin position="2101"/>
        <end position="2128"/>
    </location>
</feature>
<dbReference type="Pfam" id="PF06367">
    <property type="entry name" value="Drf_FH3"/>
    <property type="match status" value="1"/>
</dbReference>
<feature type="compositionally biased region" description="Polar residues" evidence="2">
    <location>
        <begin position="2299"/>
        <end position="2313"/>
    </location>
</feature>
<dbReference type="SMART" id="SM00498">
    <property type="entry name" value="FH2"/>
    <property type="match status" value="1"/>
</dbReference>
<dbReference type="EMBL" id="MCFG01000061">
    <property type="protein sequence ID" value="ORX83964.1"/>
    <property type="molecule type" value="Genomic_DNA"/>
</dbReference>
<feature type="domain" description="GBD/FH3" evidence="3">
    <location>
        <begin position="97"/>
        <end position="467"/>
    </location>
</feature>
<dbReference type="PROSITE" id="PS51444">
    <property type="entry name" value="FH2"/>
    <property type="match status" value="1"/>
</dbReference>
<dbReference type="PANTHER" id="PTHR45725">
    <property type="entry name" value="FORMIN HOMOLOGY 2 FAMILY MEMBER"/>
    <property type="match status" value="1"/>
</dbReference>
<dbReference type="InterPro" id="IPR015425">
    <property type="entry name" value="FH2_Formin"/>
</dbReference>